<dbReference type="Proteomes" id="UP000187209">
    <property type="component" value="Unassembled WGS sequence"/>
</dbReference>
<feature type="compositionally biased region" description="Low complexity" evidence="2">
    <location>
        <begin position="440"/>
        <end position="450"/>
    </location>
</feature>
<evidence type="ECO:0000313" key="3">
    <source>
        <dbReference type="EMBL" id="OMJ95820.1"/>
    </source>
</evidence>
<evidence type="ECO:0000256" key="1">
    <source>
        <dbReference type="SAM" id="Coils"/>
    </source>
</evidence>
<proteinExistence type="predicted"/>
<protein>
    <recommendedName>
        <fullName evidence="5">EF-hand domain-containing protein</fullName>
    </recommendedName>
</protein>
<gene>
    <name evidence="3" type="ORF">SteCoe_716</name>
</gene>
<accession>A0A1R2D3M8</accession>
<feature type="region of interest" description="Disordered" evidence="2">
    <location>
        <begin position="429"/>
        <end position="450"/>
    </location>
</feature>
<comment type="caution">
    <text evidence="3">The sequence shown here is derived from an EMBL/GenBank/DDBJ whole genome shotgun (WGS) entry which is preliminary data.</text>
</comment>
<keyword evidence="4" id="KW-1185">Reference proteome</keyword>
<feature type="compositionally biased region" description="Low complexity" evidence="2">
    <location>
        <begin position="867"/>
        <end position="877"/>
    </location>
</feature>
<feature type="coiled-coil region" evidence="1">
    <location>
        <begin position="272"/>
        <end position="309"/>
    </location>
</feature>
<feature type="region of interest" description="Disordered" evidence="2">
    <location>
        <begin position="833"/>
        <end position="986"/>
    </location>
</feature>
<dbReference type="AlphaFoldDB" id="A0A1R2D3M8"/>
<evidence type="ECO:0008006" key="5">
    <source>
        <dbReference type="Google" id="ProtNLM"/>
    </source>
</evidence>
<dbReference type="EMBL" id="MPUH01000007">
    <property type="protein sequence ID" value="OMJ95820.1"/>
    <property type="molecule type" value="Genomic_DNA"/>
</dbReference>
<feature type="compositionally biased region" description="Low complexity" evidence="2">
    <location>
        <begin position="927"/>
        <end position="986"/>
    </location>
</feature>
<organism evidence="3 4">
    <name type="scientific">Stentor coeruleus</name>
    <dbReference type="NCBI Taxonomy" id="5963"/>
    <lineage>
        <taxon>Eukaryota</taxon>
        <taxon>Sar</taxon>
        <taxon>Alveolata</taxon>
        <taxon>Ciliophora</taxon>
        <taxon>Postciliodesmatophora</taxon>
        <taxon>Heterotrichea</taxon>
        <taxon>Heterotrichida</taxon>
        <taxon>Stentoridae</taxon>
        <taxon>Stentor</taxon>
    </lineage>
</organism>
<evidence type="ECO:0000256" key="2">
    <source>
        <dbReference type="SAM" id="MobiDB-lite"/>
    </source>
</evidence>
<reference evidence="3 4" key="1">
    <citation type="submission" date="2016-11" db="EMBL/GenBank/DDBJ databases">
        <title>The macronuclear genome of Stentor coeruleus: a giant cell with tiny introns.</title>
        <authorList>
            <person name="Slabodnick M."/>
            <person name="Ruby J.G."/>
            <person name="Reiff S.B."/>
            <person name="Swart E.C."/>
            <person name="Gosai S."/>
            <person name="Prabakaran S."/>
            <person name="Witkowska E."/>
            <person name="Larue G.E."/>
            <person name="Fisher S."/>
            <person name="Freeman R.M."/>
            <person name="Gunawardena J."/>
            <person name="Chu W."/>
            <person name="Stover N.A."/>
            <person name="Gregory B.D."/>
            <person name="Nowacki M."/>
            <person name="Derisi J."/>
            <person name="Roy S.W."/>
            <person name="Marshall W.F."/>
            <person name="Sood P."/>
        </authorList>
    </citation>
    <scope>NUCLEOTIDE SEQUENCE [LARGE SCALE GENOMIC DNA]</scope>
    <source>
        <strain evidence="3">WM001</strain>
    </source>
</reference>
<evidence type="ECO:0000313" key="4">
    <source>
        <dbReference type="Proteomes" id="UP000187209"/>
    </source>
</evidence>
<feature type="compositionally biased region" description="Polar residues" evidence="2">
    <location>
        <begin position="840"/>
        <end position="860"/>
    </location>
</feature>
<keyword evidence="1" id="KW-0175">Coiled coil</keyword>
<name>A0A1R2D3M8_9CILI</name>
<feature type="compositionally biased region" description="Basic and acidic residues" evidence="2">
    <location>
        <begin position="894"/>
        <end position="908"/>
    </location>
</feature>
<feature type="coiled-coil region" evidence="1">
    <location>
        <begin position="90"/>
        <end position="139"/>
    </location>
</feature>
<sequence>MFKNPRNNRTFSSNSDYIDPEPPLLSIPKQNCSFIIHTKSASKSHRMQRPLSELKYASNHKSKFSKYLPKDHSFDHERISEDHWSYKLRAGLIEEENFKLKNRLEELIQDQELESNQELAKIKKKIRKLQHKLISREDRILALKSAIKSSKIPECENKIKNSIDEANKLMHLLNKLDSQNNAKHFGEYEGRKSGIATELQALRKENLLLKKSSGQAFHDLEILKAKLYNLENRKQKKIIKAKIAKLTKEKLEIMKVCEKIDEDFEFTEKELIEKVQKEMKVEEENIRVLEENERRIIEQDKAINDMKQKVETLKLASKAKRTMTFMSIKIREEVLIKLMNPPRLLVKINQVLKKKKMLITVFLSLLDKNNNGLMHPLAFMARMKDYGLKVKARHLQELSKLLGTNFTHIPLRKIEEMFDKYKYDNEYISSSSEDEGPTNKKSSQKPSSPSLIIVPSSIQELNKELNTSSFENPNTHSKPSEKILPCITINDITEILEEIKDKMLIFRLPKNKLFSMLFGYDFDPDEGLGLNEFIDYIEKSPLNLQNRHQNTLLIRYIIEPEKIKHVKESEIYKFKGTIREFCRKLARTLPDWEIFSDMDIENFKKLLNENLRKCYKDIMKTVKKIDEKQEQKIKFSEFLNLLKDFDIDFPEKMNSWMMLEFGVKNKQDKFEYMKFLKEYGENENRLNVEDKMIGRISRSPNARGSVMFENLKGLVNKINETSNFGFNRVDPVITDDKFAELIYSVDENIDRNALNAISDRFSVNNSGKNTKEIDVKSFVNRLKELGLKDFPEKNYEKDEDCEIYDENENSENSQENEEVEKEQVYEDYKEIIESKDTINEPYNENSIPNTKNKSYSQKSLPQKELLSESNNSEFEYSNDYEKISDKSFSSAQGHYEENKKHLNDDPKNIVKLITPPEDQEGYENEISAKSNSKSQSSISSKVNSSKCLPLEKSSLSVSKSSTPISTPSYKSESRSSSSSLKKGKNSLIKSEKDLNLDCKIEDVYRSDEKLQNIIVNAGINIKSGIELKGCQLQD</sequence>